<gene>
    <name evidence="16" type="ORF">EDD33_1186</name>
</gene>
<comment type="subunit">
    <text evidence="9">Homodimer. Forms both dimers and octamers; a tightly-associated dimer and a ring-like octamer.</text>
</comment>
<dbReference type="InterPro" id="IPR024706">
    <property type="entry name" value="Peroxiredoxin_AhpC-typ"/>
</dbReference>
<evidence type="ECO:0000256" key="2">
    <source>
        <dbReference type="ARBA" id="ARBA00022862"/>
    </source>
</evidence>
<dbReference type="PANTHER" id="PTHR43110:SF1">
    <property type="entry name" value="THIOL PEROXIDASE"/>
    <property type="match status" value="1"/>
</dbReference>
<comment type="catalytic activity">
    <reaction evidence="6">
        <text>[mycoredoxin]-L-dithiol + a hydroperoxide = [mycoredoxin]-L-disulfide + an alcohol + H2O</text>
        <dbReference type="Rhea" id="RHEA:62640"/>
        <dbReference type="Rhea" id="RHEA-COMP:16137"/>
        <dbReference type="Rhea" id="RHEA-COMP:16138"/>
        <dbReference type="ChEBI" id="CHEBI:15377"/>
        <dbReference type="ChEBI" id="CHEBI:29950"/>
        <dbReference type="ChEBI" id="CHEBI:30879"/>
        <dbReference type="ChEBI" id="CHEBI:35924"/>
        <dbReference type="ChEBI" id="CHEBI:50058"/>
        <dbReference type="EC" id="1.11.1.29"/>
    </reaction>
</comment>
<keyword evidence="17" id="KW-1185">Reference proteome</keyword>
<evidence type="ECO:0000256" key="9">
    <source>
        <dbReference type="ARBA" id="ARBA00065226"/>
    </source>
</evidence>
<evidence type="ECO:0000256" key="14">
    <source>
        <dbReference type="PIRSR" id="PIRSR000239-1"/>
    </source>
</evidence>
<dbReference type="CDD" id="cd03018">
    <property type="entry name" value="PRX_AhpE_like"/>
    <property type="match status" value="1"/>
</dbReference>
<evidence type="ECO:0000256" key="5">
    <source>
        <dbReference type="ARBA" id="ARBA00032824"/>
    </source>
</evidence>
<dbReference type="RefSeq" id="WP_123389509.1">
    <property type="nucleotide sequence ID" value="NZ_RKHO01000001.1"/>
</dbReference>
<dbReference type="Pfam" id="PF00578">
    <property type="entry name" value="AhpC-TSA"/>
    <property type="match status" value="1"/>
</dbReference>
<protein>
    <recommendedName>
        <fullName evidence="11">Alkyl hydroperoxide reductase E</fullName>
        <ecNumber evidence="10">1.11.1.29</ecNumber>
    </recommendedName>
    <alternativeName>
        <fullName evidence="12">Mycoredoxin-dependent peroxiredoxin</fullName>
    </alternativeName>
    <alternativeName>
        <fullName evidence="13">Peroxiredoxin AhpE</fullName>
    </alternativeName>
    <alternativeName>
        <fullName evidence="5">Thioredoxin peroxidase</fullName>
    </alternativeName>
</protein>
<organism evidence="16 17">
    <name type="scientific">Nocardioides aurantiacus</name>
    <dbReference type="NCBI Taxonomy" id="86796"/>
    <lineage>
        <taxon>Bacteria</taxon>
        <taxon>Bacillati</taxon>
        <taxon>Actinomycetota</taxon>
        <taxon>Actinomycetes</taxon>
        <taxon>Propionibacteriales</taxon>
        <taxon>Nocardioidaceae</taxon>
        <taxon>Nocardioides</taxon>
    </lineage>
</organism>
<name>A0A3N2CSK2_9ACTN</name>
<dbReference type="InterPro" id="IPR036249">
    <property type="entry name" value="Thioredoxin-like_sf"/>
</dbReference>
<accession>A0A3N2CSK2</accession>
<dbReference type="Gene3D" id="3.40.30.10">
    <property type="entry name" value="Glutaredoxin"/>
    <property type="match status" value="1"/>
</dbReference>
<comment type="similarity">
    <text evidence="8">Belongs to the peroxiredoxin family. AhpE subfamily.</text>
</comment>
<keyword evidence="2" id="KW-0049">Antioxidant</keyword>
<dbReference type="GO" id="GO:0004601">
    <property type="term" value="F:peroxidase activity"/>
    <property type="evidence" value="ECO:0007669"/>
    <property type="project" value="UniProtKB-KW"/>
</dbReference>
<evidence type="ECO:0000256" key="7">
    <source>
        <dbReference type="ARBA" id="ARBA00056930"/>
    </source>
</evidence>
<keyword evidence="1" id="KW-0575">Peroxidase</keyword>
<dbReference type="OrthoDB" id="9812811at2"/>
<dbReference type="InterPro" id="IPR013766">
    <property type="entry name" value="Thioredoxin_domain"/>
</dbReference>
<dbReference type="PANTHER" id="PTHR43110">
    <property type="entry name" value="THIOL PEROXIDASE"/>
    <property type="match status" value="1"/>
</dbReference>
<dbReference type="FunFam" id="3.40.30.10:FF:000118">
    <property type="entry name" value="Peroxiredoxin AhpE"/>
    <property type="match status" value="1"/>
</dbReference>
<evidence type="ECO:0000256" key="3">
    <source>
        <dbReference type="ARBA" id="ARBA00023002"/>
    </source>
</evidence>
<keyword evidence="4" id="KW-0676">Redox-active center</keyword>
<feature type="domain" description="Thioredoxin" evidence="15">
    <location>
        <begin position="3"/>
        <end position="153"/>
    </location>
</feature>
<dbReference type="PROSITE" id="PS51352">
    <property type="entry name" value="THIOREDOXIN_2"/>
    <property type="match status" value="1"/>
</dbReference>
<dbReference type="InterPro" id="IPR000866">
    <property type="entry name" value="AhpC/TSA"/>
</dbReference>
<evidence type="ECO:0000256" key="13">
    <source>
        <dbReference type="ARBA" id="ARBA00083736"/>
    </source>
</evidence>
<dbReference type="EC" id="1.11.1.29" evidence="10"/>
<evidence type="ECO:0000256" key="8">
    <source>
        <dbReference type="ARBA" id="ARBA00060973"/>
    </source>
</evidence>
<evidence type="ECO:0000256" key="4">
    <source>
        <dbReference type="ARBA" id="ARBA00023284"/>
    </source>
</evidence>
<comment type="function">
    <text evidence="7">Thiol-specific peroxidase that catalyzes the reduction of hydrogen peroxide and organic hydroperoxides to water and alcohols, respectively. Plays a role in cell protection against oxidative stress by detoxifying peroxides. May represent an important antioxidant defense against cytotoxic peroxides, especially peroxynitrite, which can be formed by activated macrophages during infection.</text>
</comment>
<evidence type="ECO:0000256" key="1">
    <source>
        <dbReference type="ARBA" id="ARBA00022559"/>
    </source>
</evidence>
<comment type="caution">
    <text evidence="16">The sequence shown here is derived from an EMBL/GenBank/DDBJ whole genome shotgun (WGS) entry which is preliminary data.</text>
</comment>
<dbReference type="SUPFAM" id="SSF52833">
    <property type="entry name" value="Thioredoxin-like"/>
    <property type="match status" value="1"/>
</dbReference>
<dbReference type="Proteomes" id="UP000281738">
    <property type="component" value="Unassembled WGS sequence"/>
</dbReference>
<feature type="active site" description="Cysteine sulfenic acid (-SOH) intermediate; for peroxidase activity" evidence="14">
    <location>
        <position position="46"/>
    </location>
</feature>
<evidence type="ECO:0000259" key="15">
    <source>
        <dbReference type="PROSITE" id="PS51352"/>
    </source>
</evidence>
<dbReference type="PIRSF" id="PIRSF000239">
    <property type="entry name" value="AHPC"/>
    <property type="match status" value="1"/>
</dbReference>
<evidence type="ECO:0000313" key="17">
    <source>
        <dbReference type="Proteomes" id="UP000281738"/>
    </source>
</evidence>
<evidence type="ECO:0000256" key="10">
    <source>
        <dbReference type="ARBA" id="ARBA00067009"/>
    </source>
</evidence>
<proteinExistence type="inferred from homology"/>
<dbReference type="AlphaFoldDB" id="A0A3N2CSK2"/>
<dbReference type="InterPro" id="IPR050455">
    <property type="entry name" value="Tpx_Peroxidase_subfamily"/>
</dbReference>
<dbReference type="EMBL" id="RKHO01000001">
    <property type="protein sequence ID" value="ROR90348.1"/>
    <property type="molecule type" value="Genomic_DNA"/>
</dbReference>
<sequence>MTLAIGEPAPDFTLTDQHGQDVTLSEHARGKAALVVFYPFAFSGVCTGELTGLRDRLGDFETPGSTLLAISCDPLYAQRALADRDGIFFPLLSDFWPHGEVSSAYGVLDQRSGGPTRSSFVVDRDGVVRWHVHHPRGRARDLDEHARQLAAVV</sequence>
<evidence type="ECO:0000256" key="12">
    <source>
        <dbReference type="ARBA" id="ARBA00082991"/>
    </source>
</evidence>
<evidence type="ECO:0000256" key="11">
    <source>
        <dbReference type="ARBA" id="ARBA00068979"/>
    </source>
</evidence>
<keyword evidence="3" id="KW-0560">Oxidoreductase</keyword>
<evidence type="ECO:0000256" key="6">
    <source>
        <dbReference type="ARBA" id="ARBA00052774"/>
    </source>
</evidence>
<evidence type="ECO:0000313" key="16">
    <source>
        <dbReference type="EMBL" id="ROR90348.1"/>
    </source>
</evidence>
<reference evidence="16 17" key="1">
    <citation type="submission" date="2018-11" db="EMBL/GenBank/DDBJ databases">
        <title>Sequencing the genomes of 1000 actinobacteria strains.</title>
        <authorList>
            <person name="Klenk H.-P."/>
        </authorList>
    </citation>
    <scope>NUCLEOTIDE SEQUENCE [LARGE SCALE GENOMIC DNA]</scope>
    <source>
        <strain evidence="16 17">DSM 12652</strain>
    </source>
</reference>